<evidence type="ECO:0000256" key="5">
    <source>
        <dbReference type="ARBA" id="ARBA00022753"/>
    </source>
</evidence>
<dbReference type="Pfam" id="PF25450">
    <property type="entry name" value="Rab11-FIP3"/>
    <property type="match status" value="1"/>
</dbReference>
<evidence type="ECO:0000313" key="12">
    <source>
        <dbReference type="Proteomes" id="UP000014760"/>
    </source>
</evidence>
<evidence type="ECO:0000256" key="1">
    <source>
        <dbReference type="ARBA" id="ARBA00004214"/>
    </source>
</evidence>
<evidence type="ECO:0000256" key="8">
    <source>
        <dbReference type="SAM" id="MobiDB-lite"/>
    </source>
</evidence>
<dbReference type="OrthoDB" id="418358at2759"/>
<organism evidence="10">
    <name type="scientific">Capitella teleta</name>
    <name type="common">Polychaete worm</name>
    <dbReference type="NCBI Taxonomy" id="283909"/>
    <lineage>
        <taxon>Eukaryota</taxon>
        <taxon>Metazoa</taxon>
        <taxon>Spiralia</taxon>
        <taxon>Lophotrochozoa</taxon>
        <taxon>Annelida</taxon>
        <taxon>Polychaeta</taxon>
        <taxon>Sedentaria</taxon>
        <taxon>Scolecida</taxon>
        <taxon>Capitellidae</taxon>
        <taxon>Capitella</taxon>
    </lineage>
</organism>
<dbReference type="InterPro" id="IPR037245">
    <property type="entry name" value="FIP-RBD_C_sf"/>
</dbReference>
<evidence type="ECO:0000313" key="10">
    <source>
        <dbReference type="EMBL" id="ELU12638.1"/>
    </source>
</evidence>
<dbReference type="EMBL" id="KB295796">
    <property type="protein sequence ID" value="ELU12638.1"/>
    <property type="molecule type" value="Genomic_DNA"/>
</dbReference>
<feature type="region of interest" description="Disordered" evidence="8">
    <location>
        <begin position="15"/>
        <end position="39"/>
    </location>
</feature>
<dbReference type="GO" id="GO:0055038">
    <property type="term" value="C:recycling endosome membrane"/>
    <property type="evidence" value="ECO:0007669"/>
    <property type="project" value="UniProtKB-SubCell"/>
</dbReference>
<sequence>RVHLLEEQLREVEMKSQEKISSEQKKHRELMARTEKDKSQEIELLTMSLQRIEREYEELKDEAPRLRSENERLRKENHILESKVSLFETRLSKLHDDHSELEERVSEERIEMEQERKIHTQVGAPYIIAQVISTKSQLLDELSKELDDLLNKIMQENQHLREQCEDLEAQMLSKSVEEGRSLLQAGDSSLADEIQDLPREELMKSLQKEQEANRKLREYVDQIMLRILEKNPSILEINENSAGGKKKK</sequence>
<evidence type="ECO:0000256" key="3">
    <source>
        <dbReference type="ARBA" id="ARBA00004654"/>
    </source>
</evidence>
<evidence type="ECO:0000256" key="2">
    <source>
        <dbReference type="ARBA" id="ARBA00004626"/>
    </source>
</evidence>
<dbReference type="GO" id="GO:0030139">
    <property type="term" value="C:endocytic vesicle"/>
    <property type="evidence" value="ECO:0007669"/>
    <property type="project" value="TreeGrafter"/>
</dbReference>
<dbReference type="HOGENOM" id="CLU_018925_0_1_1"/>
<protein>
    <recommendedName>
        <fullName evidence="9">FIP-RBD domain-containing protein</fullName>
    </recommendedName>
</protein>
<accession>R7V1C4</accession>
<keyword evidence="4" id="KW-0813">Transport</keyword>
<keyword evidence="12" id="KW-1185">Reference proteome</keyword>
<proteinExistence type="predicted"/>
<dbReference type="STRING" id="283909.R7V1C4"/>
<dbReference type="AlphaFoldDB" id="R7V1C4"/>
<dbReference type="PROSITE" id="PS51511">
    <property type="entry name" value="FIP_RBD"/>
    <property type="match status" value="1"/>
</dbReference>
<dbReference type="EnsemblMetazoa" id="CapteT90286">
    <property type="protein sequence ID" value="CapteP90286"/>
    <property type="gene ID" value="CapteG90286"/>
</dbReference>
<dbReference type="InterPro" id="IPR051977">
    <property type="entry name" value="Rab11-interacting_regulator"/>
</dbReference>
<dbReference type="Proteomes" id="UP000014760">
    <property type="component" value="Unassembled WGS sequence"/>
</dbReference>
<dbReference type="GO" id="GO:0032465">
    <property type="term" value="P:regulation of cytokinesis"/>
    <property type="evidence" value="ECO:0007669"/>
    <property type="project" value="TreeGrafter"/>
</dbReference>
<dbReference type="PANTHER" id="PTHR15726:SF7">
    <property type="entry name" value="NUCLEAR FALLOUT, ISOFORM J"/>
    <property type="match status" value="1"/>
</dbReference>
<keyword evidence="5" id="KW-0967">Endosome</keyword>
<evidence type="ECO:0000256" key="4">
    <source>
        <dbReference type="ARBA" id="ARBA00022448"/>
    </source>
</evidence>
<dbReference type="GO" id="GO:0030496">
    <property type="term" value="C:midbody"/>
    <property type="evidence" value="ECO:0007669"/>
    <property type="project" value="UniProtKB-SubCell"/>
</dbReference>
<evidence type="ECO:0000313" key="11">
    <source>
        <dbReference type="EnsemblMetazoa" id="CapteP90286"/>
    </source>
</evidence>
<feature type="domain" description="FIP-RBD" evidence="9">
    <location>
        <begin position="176"/>
        <end position="238"/>
    </location>
</feature>
<keyword evidence="6" id="KW-0175">Coiled coil</keyword>
<evidence type="ECO:0000256" key="6">
    <source>
        <dbReference type="ARBA" id="ARBA00023054"/>
    </source>
</evidence>
<keyword evidence="7" id="KW-0472">Membrane</keyword>
<dbReference type="InterPro" id="IPR057316">
    <property type="entry name" value="Rab11-FIP3/4_dom"/>
</dbReference>
<feature type="non-terminal residue" evidence="10">
    <location>
        <position position="1"/>
    </location>
</feature>
<reference evidence="12" key="1">
    <citation type="submission" date="2012-12" db="EMBL/GenBank/DDBJ databases">
        <authorList>
            <person name="Hellsten U."/>
            <person name="Grimwood J."/>
            <person name="Chapman J.A."/>
            <person name="Shapiro H."/>
            <person name="Aerts A."/>
            <person name="Otillar R.P."/>
            <person name="Terry A.Y."/>
            <person name="Boore J.L."/>
            <person name="Simakov O."/>
            <person name="Marletaz F."/>
            <person name="Cho S.-J."/>
            <person name="Edsinger-Gonzales E."/>
            <person name="Havlak P."/>
            <person name="Kuo D.-H."/>
            <person name="Larsson T."/>
            <person name="Lv J."/>
            <person name="Arendt D."/>
            <person name="Savage R."/>
            <person name="Osoegawa K."/>
            <person name="de Jong P."/>
            <person name="Lindberg D.R."/>
            <person name="Seaver E.C."/>
            <person name="Weisblat D.A."/>
            <person name="Putnam N.H."/>
            <person name="Grigoriev I.V."/>
            <person name="Rokhsar D.S."/>
        </authorList>
    </citation>
    <scope>NUCLEOTIDE SEQUENCE</scope>
    <source>
        <strain evidence="12">I ESC-2004</strain>
    </source>
</reference>
<reference evidence="11" key="3">
    <citation type="submission" date="2015-06" db="UniProtKB">
        <authorList>
            <consortium name="EnsemblMetazoa"/>
        </authorList>
    </citation>
    <scope>IDENTIFICATION</scope>
</reference>
<comment type="subcellular location">
    <subcellularLocation>
        <location evidence="2">Cleavage furrow</location>
    </subcellularLocation>
    <subcellularLocation>
        <location evidence="1">Midbody</location>
    </subcellularLocation>
    <subcellularLocation>
        <location evidence="3">Recycling endosome membrane</location>
        <topology evidence="3">Peripheral membrane protein</topology>
    </subcellularLocation>
</comment>
<evidence type="ECO:0000256" key="7">
    <source>
        <dbReference type="ARBA" id="ARBA00023136"/>
    </source>
</evidence>
<dbReference type="OMA" id="EVCEHCA"/>
<dbReference type="Pfam" id="PF09457">
    <property type="entry name" value="RBD-FIP"/>
    <property type="match status" value="1"/>
</dbReference>
<dbReference type="InterPro" id="IPR019018">
    <property type="entry name" value="Rab-bd_FIP-RBD"/>
</dbReference>
<gene>
    <name evidence="10" type="ORF">CAPTEDRAFT_90286</name>
</gene>
<evidence type="ECO:0000259" key="9">
    <source>
        <dbReference type="PROSITE" id="PS51511"/>
    </source>
</evidence>
<dbReference type="GO" id="GO:0032154">
    <property type="term" value="C:cleavage furrow"/>
    <property type="evidence" value="ECO:0007669"/>
    <property type="project" value="UniProtKB-SubCell"/>
</dbReference>
<dbReference type="SUPFAM" id="SSF144270">
    <property type="entry name" value="Eferin C-derminal domain-like"/>
    <property type="match status" value="1"/>
</dbReference>
<dbReference type="Gene3D" id="1.20.5.2440">
    <property type="match status" value="1"/>
</dbReference>
<dbReference type="PANTHER" id="PTHR15726">
    <property type="entry name" value="RAB11-FAMILY INTERACTING PROTEIN"/>
    <property type="match status" value="1"/>
</dbReference>
<name>R7V1C4_CAPTE</name>
<dbReference type="EMBL" id="AMQN01005356">
    <property type="status" value="NOT_ANNOTATED_CDS"/>
    <property type="molecule type" value="Genomic_DNA"/>
</dbReference>
<dbReference type="GO" id="GO:0032456">
    <property type="term" value="P:endocytic recycling"/>
    <property type="evidence" value="ECO:0007669"/>
    <property type="project" value="TreeGrafter"/>
</dbReference>
<reference evidence="10 12" key="2">
    <citation type="journal article" date="2013" name="Nature">
        <title>Insights into bilaterian evolution from three spiralian genomes.</title>
        <authorList>
            <person name="Simakov O."/>
            <person name="Marletaz F."/>
            <person name="Cho S.J."/>
            <person name="Edsinger-Gonzales E."/>
            <person name="Havlak P."/>
            <person name="Hellsten U."/>
            <person name="Kuo D.H."/>
            <person name="Larsson T."/>
            <person name="Lv J."/>
            <person name="Arendt D."/>
            <person name="Savage R."/>
            <person name="Osoegawa K."/>
            <person name="de Jong P."/>
            <person name="Grimwood J."/>
            <person name="Chapman J.A."/>
            <person name="Shapiro H."/>
            <person name="Aerts A."/>
            <person name="Otillar R.P."/>
            <person name="Terry A.Y."/>
            <person name="Boore J.L."/>
            <person name="Grigoriev I.V."/>
            <person name="Lindberg D.R."/>
            <person name="Seaver E.C."/>
            <person name="Weisblat D.A."/>
            <person name="Putnam N.H."/>
            <person name="Rokhsar D.S."/>
        </authorList>
    </citation>
    <scope>NUCLEOTIDE SEQUENCE</scope>
    <source>
        <strain evidence="10 12">I ESC-2004</strain>
    </source>
</reference>